<comment type="subunit">
    <text evidence="16">Complex I is composed of 45 different subunits. Interacts with BCAP31.</text>
</comment>
<evidence type="ECO:0000256" key="4">
    <source>
        <dbReference type="ARBA" id="ARBA00018632"/>
    </source>
</evidence>
<sequence>MAAVLRRAGAQLLRNNIQRGGHGWPGGSFWAEGTQTGRNGYIFGETPPPPGQKRKWESWELIFYTGFGIAGLTAWLTLYGPDNSLQAWARPHALAELAEEDEKFAAYAADSSLQQEMADKFTAMGKHPDRYYDAVMMRNEFAILQAKHNGA</sequence>
<evidence type="ECO:0000256" key="15">
    <source>
        <dbReference type="ARBA" id="ARBA00031387"/>
    </source>
</evidence>
<evidence type="ECO:0000256" key="12">
    <source>
        <dbReference type="ARBA" id="ARBA00023128"/>
    </source>
</evidence>
<evidence type="ECO:0000313" key="17">
    <source>
        <dbReference type="EMBL" id="SZX68077.1"/>
    </source>
</evidence>
<accession>A0A383VRD9</accession>
<evidence type="ECO:0000256" key="9">
    <source>
        <dbReference type="ARBA" id="ARBA00022946"/>
    </source>
</evidence>
<evidence type="ECO:0000256" key="14">
    <source>
        <dbReference type="ARBA" id="ARBA00030753"/>
    </source>
</evidence>
<keyword evidence="8" id="KW-0999">Mitochondrion inner membrane</keyword>
<dbReference type="STRING" id="3088.A0A383VRD9"/>
<comment type="similarity">
    <text evidence="3">Belongs to the complex I NDUFB11 subunit family.</text>
</comment>
<dbReference type="PANTHER" id="PTHR40637:SF1">
    <property type="entry name" value="ESSS SUBUNIT OF NADH:UBIQUINONE OXIDOREDUCTASE (COMPLEX I) PROTEIN"/>
    <property type="match status" value="1"/>
</dbReference>
<dbReference type="GO" id="GO:0005743">
    <property type="term" value="C:mitochondrial inner membrane"/>
    <property type="evidence" value="ECO:0007669"/>
    <property type="project" value="UniProtKB-SubCell"/>
</dbReference>
<keyword evidence="12" id="KW-0496">Mitochondrion</keyword>
<evidence type="ECO:0000256" key="5">
    <source>
        <dbReference type="ARBA" id="ARBA00022448"/>
    </source>
</evidence>
<keyword evidence="6" id="KW-0679">Respiratory chain</keyword>
<reference evidence="17 18" key="1">
    <citation type="submission" date="2016-10" db="EMBL/GenBank/DDBJ databases">
        <authorList>
            <person name="Cai Z."/>
        </authorList>
    </citation>
    <scope>NUCLEOTIDE SEQUENCE [LARGE SCALE GENOMIC DNA]</scope>
</reference>
<evidence type="ECO:0000256" key="10">
    <source>
        <dbReference type="ARBA" id="ARBA00022982"/>
    </source>
</evidence>
<dbReference type="Pfam" id="PF10183">
    <property type="entry name" value="ESSS"/>
    <property type="match status" value="1"/>
</dbReference>
<keyword evidence="7" id="KW-0812">Transmembrane</keyword>
<dbReference type="AlphaFoldDB" id="A0A383VRD9"/>
<comment type="function">
    <text evidence="1">Accessory subunit of the mitochondrial membrane respiratory chain NADH dehydrogenase (Complex I), that is believed not to be involved in catalysis. Complex I functions in the transfer of electrons from NADH to the respiratory chain. The immediate electron acceptor for the enzyme is believed to be ubiquinone.</text>
</comment>
<evidence type="ECO:0000256" key="1">
    <source>
        <dbReference type="ARBA" id="ARBA00003195"/>
    </source>
</evidence>
<evidence type="ECO:0000256" key="8">
    <source>
        <dbReference type="ARBA" id="ARBA00022792"/>
    </source>
</evidence>
<organism evidence="17 18">
    <name type="scientific">Tetradesmus obliquus</name>
    <name type="common">Green alga</name>
    <name type="synonym">Acutodesmus obliquus</name>
    <dbReference type="NCBI Taxonomy" id="3088"/>
    <lineage>
        <taxon>Eukaryota</taxon>
        <taxon>Viridiplantae</taxon>
        <taxon>Chlorophyta</taxon>
        <taxon>core chlorophytes</taxon>
        <taxon>Chlorophyceae</taxon>
        <taxon>CS clade</taxon>
        <taxon>Sphaeropleales</taxon>
        <taxon>Scenedesmaceae</taxon>
        <taxon>Tetradesmus</taxon>
    </lineage>
</organism>
<evidence type="ECO:0000256" key="3">
    <source>
        <dbReference type="ARBA" id="ARBA00008915"/>
    </source>
</evidence>
<keyword evidence="5" id="KW-0813">Transport</keyword>
<proteinExistence type="inferred from homology"/>
<evidence type="ECO:0000256" key="6">
    <source>
        <dbReference type="ARBA" id="ARBA00022660"/>
    </source>
</evidence>
<keyword evidence="10" id="KW-0249">Electron transport</keyword>
<dbReference type="EMBL" id="FNXT01000835">
    <property type="protein sequence ID" value="SZX68077.1"/>
    <property type="molecule type" value="Genomic_DNA"/>
</dbReference>
<name>A0A383VRD9_TETOB</name>
<dbReference type="Proteomes" id="UP000256970">
    <property type="component" value="Unassembled WGS sequence"/>
</dbReference>
<protein>
    <recommendedName>
        <fullName evidence="4">NADH dehydrogenase [ubiquinone] 1 beta subcomplex subunit 11, mitochondrial</fullName>
    </recommendedName>
    <alternativeName>
        <fullName evidence="15">Complex I-ESSS</fullName>
    </alternativeName>
    <alternativeName>
        <fullName evidence="14">NADH-ubiquinone oxidoreductase ESSS subunit</fullName>
    </alternativeName>
</protein>
<keyword evidence="11" id="KW-1133">Transmembrane helix</keyword>
<evidence type="ECO:0000256" key="7">
    <source>
        <dbReference type="ARBA" id="ARBA00022692"/>
    </source>
</evidence>
<dbReference type="PANTHER" id="PTHR40637">
    <property type="entry name" value="ESSS SUBUNIT OF NADH:UBIQUINONE OXIDOREDUCTASE (COMPLEX I) PROTEIN"/>
    <property type="match status" value="1"/>
</dbReference>
<evidence type="ECO:0000256" key="16">
    <source>
        <dbReference type="ARBA" id="ARBA00046528"/>
    </source>
</evidence>
<keyword evidence="9" id="KW-0809">Transit peptide</keyword>
<evidence type="ECO:0000256" key="11">
    <source>
        <dbReference type="ARBA" id="ARBA00022989"/>
    </source>
</evidence>
<comment type="subcellular location">
    <subcellularLocation>
        <location evidence="2">Mitochondrion inner membrane</location>
        <topology evidence="2">Single-pass membrane protein</topology>
    </subcellularLocation>
</comment>
<keyword evidence="18" id="KW-1185">Reference proteome</keyword>
<gene>
    <name evidence="17" type="ORF">BQ4739_LOCUS8398</name>
</gene>
<dbReference type="InterPro" id="IPR019329">
    <property type="entry name" value="NADH_UbQ_OxRdtase_ESSS_su"/>
</dbReference>
<evidence type="ECO:0000256" key="13">
    <source>
        <dbReference type="ARBA" id="ARBA00023136"/>
    </source>
</evidence>
<evidence type="ECO:0000256" key="2">
    <source>
        <dbReference type="ARBA" id="ARBA00004434"/>
    </source>
</evidence>
<keyword evidence="13" id="KW-0472">Membrane</keyword>
<evidence type="ECO:0000313" key="18">
    <source>
        <dbReference type="Proteomes" id="UP000256970"/>
    </source>
</evidence>